<feature type="region of interest" description="Disordered" evidence="1">
    <location>
        <begin position="315"/>
        <end position="361"/>
    </location>
</feature>
<name>A0ABR3DQF6_NEUIN</name>
<feature type="compositionally biased region" description="Acidic residues" evidence="1">
    <location>
        <begin position="319"/>
        <end position="328"/>
    </location>
</feature>
<proteinExistence type="predicted"/>
<keyword evidence="3" id="KW-1185">Reference proteome</keyword>
<dbReference type="EMBL" id="JAVLET010000002">
    <property type="protein sequence ID" value="KAL0474123.1"/>
    <property type="molecule type" value="Genomic_DNA"/>
</dbReference>
<protein>
    <submittedName>
        <fullName evidence="2">Uncharacterized protein</fullName>
    </submittedName>
</protein>
<gene>
    <name evidence="2" type="ORF">QR685DRAFT_195508</name>
</gene>
<accession>A0ABR3DQF6</accession>
<evidence type="ECO:0000313" key="3">
    <source>
        <dbReference type="Proteomes" id="UP001451303"/>
    </source>
</evidence>
<reference evidence="2 3" key="1">
    <citation type="submission" date="2023-09" db="EMBL/GenBank/DDBJ databases">
        <title>Multi-omics analysis of a traditional fermented food reveals byproduct-associated fungal strains for waste-to-food upcycling.</title>
        <authorList>
            <consortium name="Lawrence Berkeley National Laboratory"/>
            <person name="Rekdal V.M."/>
            <person name="Villalobos-Escobedo J.M."/>
            <person name="Rodriguez-Valeron N."/>
            <person name="Garcia M.O."/>
            <person name="Vasquez D.P."/>
            <person name="Damayanti I."/>
            <person name="Sorensen P.M."/>
            <person name="Baidoo E.E."/>
            <person name="De Carvalho A.C."/>
            <person name="Riley R."/>
            <person name="Lipzen A."/>
            <person name="He G."/>
            <person name="Yan M."/>
            <person name="Haridas S."/>
            <person name="Daum C."/>
            <person name="Yoshinaga Y."/>
            <person name="Ng V."/>
            <person name="Grigoriev I.V."/>
            <person name="Munk R."/>
            <person name="Nuraida L."/>
            <person name="Wijaya C.H."/>
            <person name="Morales P.-C."/>
            <person name="Keasling J.D."/>
        </authorList>
    </citation>
    <scope>NUCLEOTIDE SEQUENCE [LARGE SCALE GENOMIC DNA]</scope>
    <source>
        <strain evidence="2 3">FGSC 2613</strain>
    </source>
</reference>
<evidence type="ECO:0000313" key="2">
    <source>
        <dbReference type="EMBL" id="KAL0474123.1"/>
    </source>
</evidence>
<dbReference type="Proteomes" id="UP001451303">
    <property type="component" value="Unassembled WGS sequence"/>
</dbReference>
<comment type="caution">
    <text evidence="2">The sequence shown here is derived from an EMBL/GenBank/DDBJ whole genome shotgun (WGS) entry which is preliminary data.</text>
</comment>
<organism evidence="2 3">
    <name type="scientific">Neurospora intermedia</name>
    <dbReference type="NCBI Taxonomy" id="5142"/>
    <lineage>
        <taxon>Eukaryota</taxon>
        <taxon>Fungi</taxon>
        <taxon>Dikarya</taxon>
        <taxon>Ascomycota</taxon>
        <taxon>Pezizomycotina</taxon>
        <taxon>Sordariomycetes</taxon>
        <taxon>Sordariomycetidae</taxon>
        <taxon>Sordariales</taxon>
        <taxon>Sordariaceae</taxon>
        <taxon>Neurospora</taxon>
    </lineage>
</organism>
<sequence length="563" mass="63216">MASPVFLYLSDDPQAYLLFLKDYIRPCADICTNCKVRCLDNFIKTASAPDLGWNRLSPDERPRPAYTLVDAQLANLGITAANRYGLDLSEQEIDDIFQPAVRHLTLNANWVLVVDAFAAMTAYRHMGRPDRADDPYDQYKLGKKILWMACPQFTTQELVKHKPSVDLMSHWLWNLGQLLSDGADVYLSPPSLFDPSSSSEPQPANAAPCTCPIFSILNGKHPDAHTGYEWINVILRAAQQRVEPALLQAWAQPLNEEELLTCSAPYRPLCPGYDCQADTSWQEDQVHKRNNVVDVSRLADIVWDWSADQIRLLGSGNGAEDDPVEDTTSDGISLVHIGTSPDDPSNPDPDSISAVADPPHSPDSLRNGFLLLTGTPSNSPSINSDFRDYHLDTFPACRFAHSLRQDLLRAFLAHTFRLNAATCDNLPDLFVKAAFASSYISSSSSHTSPLSCLPPIKFLFDTAHRHYFHHKNSLFKIPHNQNQNPKVKPFRHPRLCRNIGSHDPNGFHFRPSSRAQGWLISHGTIDWKTGADFEDRNIRWGPQHLMRQVFDWEGGVLGWELDD</sequence>
<evidence type="ECO:0000256" key="1">
    <source>
        <dbReference type="SAM" id="MobiDB-lite"/>
    </source>
</evidence>
<feature type="compositionally biased region" description="Low complexity" evidence="1">
    <location>
        <begin position="340"/>
        <end position="353"/>
    </location>
</feature>